<sequence length="398" mass="42769">MASETRDTVRGAQGGSSFSLSDPTVRAVFYQVLVVGIVVAVGWYLIHNTLDNLSRRSIATGFGFLEREASFGIGESLIDYSPRDTYGRAFLVGVLNTLKVSIIGIVLATVLGTVVGVARLSSNWLIAKIASTYVEIVRNIPPLLQLFFWYAIVSDSMPPVRQALNPIPGVFLSQRGLFVPVPVADPVWGEMAFALALAVIVAIFVHRWARTRQARTGLPFPTGLTTLGLVVGFPLIAYIAGGAPTALDVPQLQGFNFRGGAVISPEFFAILTGLTVYTAAFIAEVVRSGIVAVNWGQTEAARALGLNSGRTLRLVVLPQALRVIVPPLTSQYLNLTKNSSLALAIGYPDLVSIANTTLNQTGQAIEGVAMIMGTYLTISLGISIFMNWYNKRIALVER</sequence>
<keyword evidence="5 9" id="KW-0812">Transmembrane</keyword>
<feature type="transmembrane region" description="Helical" evidence="9">
    <location>
        <begin position="226"/>
        <end position="247"/>
    </location>
</feature>
<dbReference type="InterPro" id="IPR043429">
    <property type="entry name" value="ArtM/GltK/GlnP/TcyL/YhdX-like"/>
</dbReference>
<dbReference type="PANTHER" id="PTHR30614">
    <property type="entry name" value="MEMBRANE COMPONENT OF AMINO ACID ABC TRANSPORTER"/>
    <property type="match status" value="1"/>
</dbReference>
<feature type="domain" description="ABC transmembrane type-1" evidence="10">
    <location>
        <begin position="94"/>
        <end position="386"/>
    </location>
</feature>
<dbReference type="InterPro" id="IPR000515">
    <property type="entry name" value="MetI-like"/>
</dbReference>
<keyword evidence="4" id="KW-1003">Cell membrane</keyword>
<feature type="transmembrane region" description="Helical" evidence="9">
    <location>
        <begin position="368"/>
        <end position="389"/>
    </location>
</feature>
<feature type="transmembrane region" description="Helical" evidence="9">
    <location>
        <begin position="187"/>
        <end position="205"/>
    </location>
</feature>
<dbReference type="PROSITE" id="PS50928">
    <property type="entry name" value="ABC_TM1"/>
    <property type="match status" value="1"/>
</dbReference>
<evidence type="ECO:0000313" key="12">
    <source>
        <dbReference type="Proteomes" id="UP000781958"/>
    </source>
</evidence>
<dbReference type="Gene3D" id="1.10.3720.10">
    <property type="entry name" value="MetI-like"/>
    <property type="match status" value="2"/>
</dbReference>
<evidence type="ECO:0000256" key="1">
    <source>
        <dbReference type="ARBA" id="ARBA00004429"/>
    </source>
</evidence>
<dbReference type="Proteomes" id="UP000781958">
    <property type="component" value="Unassembled WGS sequence"/>
</dbReference>
<evidence type="ECO:0000259" key="10">
    <source>
        <dbReference type="PROSITE" id="PS50928"/>
    </source>
</evidence>
<evidence type="ECO:0000256" key="9">
    <source>
        <dbReference type="RuleBase" id="RU363032"/>
    </source>
</evidence>
<dbReference type="NCBIfam" id="TIGR01726">
    <property type="entry name" value="HEQRo_perm_3TM"/>
    <property type="match status" value="1"/>
</dbReference>
<reference evidence="11 12" key="1">
    <citation type="submission" date="2021-03" db="EMBL/GenBank/DDBJ databases">
        <title>Genomic Encyclopedia of Type Strains, Phase III (KMG-III): the genomes of soil and plant-associated and newly described type strains.</title>
        <authorList>
            <person name="Whitman W."/>
        </authorList>
    </citation>
    <scope>NUCLEOTIDE SEQUENCE [LARGE SCALE GENOMIC DNA]</scope>
    <source>
        <strain evidence="11 12">IMMIB AFH-6</strain>
    </source>
</reference>
<gene>
    <name evidence="11" type="ORF">J2851_004512</name>
</gene>
<evidence type="ECO:0000256" key="3">
    <source>
        <dbReference type="ARBA" id="ARBA00022448"/>
    </source>
</evidence>
<keyword evidence="7 9" id="KW-1133">Transmembrane helix</keyword>
<dbReference type="EMBL" id="JAGINP010000017">
    <property type="protein sequence ID" value="MBP2294722.1"/>
    <property type="molecule type" value="Genomic_DNA"/>
</dbReference>
<keyword evidence="6" id="KW-0029">Amino-acid transport</keyword>
<name>A0ABS4SQ74_9PROT</name>
<keyword evidence="12" id="KW-1185">Reference proteome</keyword>
<dbReference type="CDD" id="cd06261">
    <property type="entry name" value="TM_PBP2"/>
    <property type="match status" value="1"/>
</dbReference>
<comment type="subcellular location">
    <subcellularLocation>
        <location evidence="1">Cell inner membrane</location>
        <topology evidence="1">Multi-pass membrane protein</topology>
    </subcellularLocation>
    <subcellularLocation>
        <location evidence="9">Cell membrane</location>
        <topology evidence="9">Multi-pass membrane protein</topology>
    </subcellularLocation>
</comment>
<evidence type="ECO:0000256" key="8">
    <source>
        <dbReference type="ARBA" id="ARBA00023136"/>
    </source>
</evidence>
<dbReference type="SUPFAM" id="SSF161098">
    <property type="entry name" value="MetI-like"/>
    <property type="match status" value="2"/>
</dbReference>
<keyword evidence="3 9" id="KW-0813">Transport</keyword>
<accession>A0ABS4SQ74</accession>
<dbReference type="RefSeq" id="WP_209769006.1">
    <property type="nucleotide sequence ID" value="NZ_JAGINP010000017.1"/>
</dbReference>
<keyword evidence="8 9" id="KW-0472">Membrane</keyword>
<evidence type="ECO:0000313" key="11">
    <source>
        <dbReference type="EMBL" id="MBP2294722.1"/>
    </source>
</evidence>
<evidence type="ECO:0000256" key="7">
    <source>
        <dbReference type="ARBA" id="ARBA00022989"/>
    </source>
</evidence>
<dbReference type="PANTHER" id="PTHR30614:SF37">
    <property type="entry name" value="AMINO-ACID ABC TRANSPORTER PERMEASE PROTEIN YHDX-RELATED"/>
    <property type="match status" value="1"/>
</dbReference>
<dbReference type="InterPro" id="IPR010065">
    <property type="entry name" value="AA_ABC_transptr_permease_3TM"/>
</dbReference>
<comment type="similarity">
    <text evidence="2">Belongs to the binding-protein-dependent transport system permease family. HisMQ subfamily.</text>
</comment>
<comment type="caution">
    <text evidence="11">The sequence shown here is derived from an EMBL/GenBank/DDBJ whole genome shotgun (WGS) entry which is preliminary data.</text>
</comment>
<organism evidence="11 12">
    <name type="scientific">Azospirillum rugosum</name>
    <dbReference type="NCBI Taxonomy" id="416170"/>
    <lineage>
        <taxon>Bacteria</taxon>
        <taxon>Pseudomonadati</taxon>
        <taxon>Pseudomonadota</taxon>
        <taxon>Alphaproteobacteria</taxon>
        <taxon>Rhodospirillales</taxon>
        <taxon>Azospirillaceae</taxon>
        <taxon>Azospirillum</taxon>
    </lineage>
</organism>
<proteinExistence type="inferred from homology"/>
<feature type="transmembrane region" description="Helical" evidence="9">
    <location>
        <begin position="267"/>
        <end position="286"/>
    </location>
</feature>
<evidence type="ECO:0000256" key="2">
    <source>
        <dbReference type="ARBA" id="ARBA00010072"/>
    </source>
</evidence>
<protein>
    <submittedName>
        <fullName evidence="11">General L-amino acid transport system permease protein</fullName>
    </submittedName>
</protein>
<evidence type="ECO:0000256" key="5">
    <source>
        <dbReference type="ARBA" id="ARBA00022692"/>
    </source>
</evidence>
<evidence type="ECO:0000256" key="6">
    <source>
        <dbReference type="ARBA" id="ARBA00022970"/>
    </source>
</evidence>
<feature type="transmembrane region" description="Helical" evidence="9">
    <location>
        <begin position="100"/>
        <end position="120"/>
    </location>
</feature>
<dbReference type="InterPro" id="IPR035906">
    <property type="entry name" value="MetI-like_sf"/>
</dbReference>
<feature type="transmembrane region" description="Helical" evidence="9">
    <location>
        <begin position="27"/>
        <end position="46"/>
    </location>
</feature>
<dbReference type="Pfam" id="PF00528">
    <property type="entry name" value="BPD_transp_1"/>
    <property type="match status" value="1"/>
</dbReference>
<evidence type="ECO:0000256" key="4">
    <source>
        <dbReference type="ARBA" id="ARBA00022475"/>
    </source>
</evidence>